<reference evidence="2" key="1">
    <citation type="journal article" date="2020" name="Stud. Mycol.">
        <title>101 Dothideomycetes genomes: a test case for predicting lifestyles and emergence of pathogens.</title>
        <authorList>
            <person name="Haridas S."/>
            <person name="Albert R."/>
            <person name="Binder M."/>
            <person name="Bloem J."/>
            <person name="Labutti K."/>
            <person name="Salamov A."/>
            <person name="Andreopoulos B."/>
            <person name="Baker S."/>
            <person name="Barry K."/>
            <person name="Bills G."/>
            <person name="Bluhm B."/>
            <person name="Cannon C."/>
            <person name="Castanera R."/>
            <person name="Culley D."/>
            <person name="Daum C."/>
            <person name="Ezra D."/>
            <person name="Gonzalez J."/>
            <person name="Henrissat B."/>
            <person name="Kuo A."/>
            <person name="Liang C."/>
            <person name="Lipzen A."/>
            <person name="Lutzoni F."/>
            <person name="Magnuson J."/>
            <person name="Mondo S."/>
            <person name="Nolan M."/>
            <person name="Ohm R."/>
            <person name="Pangilinan J."/>
            <person name="Park H.-J."/>
            <person name="Ramirez L."/>
            <person name="Alfaro M."/>
            <person name="Sun H."/>
            <person name="Tritt A."/>
            <person name="Yoshinaga Y."/>
            <person name="Zwiers L.-H."/>
            <person name="Turgeon B."/>
            <person name="Goodwin S."/>
            <person name="Spatafora J."/>
            <person name="Crous P."/>
            <person name="Grigoriev I."/>
        </authorList>
    </citation>
    <scope>NUCLEOTIDE SEQUENCE</scope>
    <source>
        <strain evidence="2">CBS 119687</strain>
    </source>
</reference>
<dbReference type="RefSeq" id="XP_033524176.1">
    <property type="nucleotide sequence ID" value="XM_033662647.1"/>
</dbReference>
<organism evidence="2 3">
    <name type="scientific">Dothidotthia symphoricarpi CBS 119687</name>
    <dbReference type="NCBI Taxonomy" id="1392245"/>
    <lineage>
        <taxon>Eukaryota</taxon>
        <taxon>Fungi</taxon>
        <taxon>Dikarya</taxon>
        <taxon>Ascomycota</taxon>
        <taxon>Pezizomycotina</taxon>
        <taxon>Dothideomycetes</taxon>
        <taxon>Pleosporomycetidae</taxon>
        <taxon>Pleosporales</taxon>
        <taxon>Dothidotthiaceae</taxon>
        <taxon>Dothidotthia</taxon>
    </lineage>
</organism>
<protein>
    <submittedName>
        <fullName evidence="2">Uncharacterized protein</fullName>
    </submittedName>
</protein>
<dbReference type="EMBL" id="ML977505">
    <property type="protein sequence ID" value="KAF2129789.1"/>
    <property type="molecule type" value="Genomic_DNA"/>
</dbReference>
<feature type="region of interest" description="Disordered" evidence="1">
    <location>
        <begin position="58"/>
        <end position="94"/>
    </location>
</feature>
<sequence>MRLRIHADAKIRVRRQHDRSCFQPKHEGRMTECQLGVISLEAGEFRSMTCNLRGNWRRLDSNRADPSQYGSRNHDRKHTTTQGGSLTNRGEGASLATCKKTAECNWARLQQVEEARSEEAPPRIGIVSSIYLSHTSTRRRLCESAVDTSSPF</sequence>
<dbReference type="GeneID" id="54403079"/>
<keyword evidence="3" id="KW-1185">Reference proteome</keyword>
<dbReference type="AlphaFoldDB" id="A0A6A6AD90"/>
<evidence type="ECO:0000313" key="3">
    <source>
        <dbReference type="Proteomes" id="UP000799771"/>
    </source>
</evidence>
<gene>
    <name evidence="2" type="ORF">P153DRAFT_224081</name>
</gene>
<dbReference type="Proteomes" id="UP000799771">
    <property type="component" value="Unassembled WGS sequence"/>
</dbReference>
<evidence type="ECO:0000256" key="1">
    <source>
        <dbReference type="SAM" id="MobiDB-lite"/>
    </source>
</evidence>
<name>A0A6A6AD90_9PLEO</name>
<accession>A0A6A6AD90</accession>
<proteinExistence type="predicted"/>
<evidence type="ECO:0000313" key="2">
    <source>
        <dbReference type="EMBL" id="KAF2129789.1"/>
    </source>
</evidence>